<dbReference type="EMBL" id="CP019285">
    <property type="protein sequence ID" value="APW98877.1"/>
    <property type="molecule type" value="Genomic_DNA"/>
</dbReference>
<dbReference type="GeneID" id="30922320"/>
<evidence type="ECO:0000313" key="2">
    <source>
        <dbReference type="EMBL" id="APW98877.1"/>
    </source>
</evidence>
<proteinExistence type="predicted"/>
<dbReference type="eggNOG" id="arCOG09335">
    <property type="taxonomic scope" value="Archaea"/>
</dbReference>
<evidence type="ECO:0000256" key="1">
    <source>
        <dbReference type="SAM" id="MobiDB-lite"/>
    </source>
</evidence>
<dbReference type="KEGG" id="hlc:CHINAEXTREME14310"/>
<gene>
    <name evidence="3" type="ORF">C445_21111</name>
    <name evidence="2" type="ORF">CHINAEXTREME_14310</name>
</gene>
<dbReference type="Proteomes" id="UP000011555">
    <property type="component" value="Unassembled WGS sequence"/>
</dbReference>
<evidence type="ECO:0000313" key="4">
    <source>
        <dbReference type="Proteomes" id="UP000011555"/>
    </source>
</evidence>
<dbReference type="EMBL" id="AOLZ01000079">
    <property type="protein sequence ID" value="EMA27237.1"/>
    <property type="molecule type" value="Genomic_DNA"/>
</dbReference>
<reference evidence="3 4" key="2">
    <citation type="journal article" date="2014" name="PLoS Genet.">
        <title>Phylogenetically driven sequencing of extremely halophilic archaea reveals strategies for static and dynamic osmo-response.</title>
        <authorList>
            <person name="Becker E.A."/>
            <person name="Seitzer P.M."/>
            <person name="Tritt A."/>
            <person name="Larsen D."/>
            <person name="Krusor M."/>
            <person name="Yao A.I."/>
            <person name="Wu D."/>
            <person name="Madern D."/>
            <person name="Eisen J.A."/>
            <person name="Darling A.E."/>
            <person name="Facciotti M.T."/>
        </authorList>
    </citation>
    <scope>NUCLEOTIDE SEQUENCE [LARGE SCALE GENOMIC DNA]</scope>
    <source>
        <strain evidence="3 4">AJ5</strain>
    </source>
</reference>
<protein>
    <submittedName>
        <fullName evidence="3">Uncharacterized protein</fullName>
    </submittedName>
</protein>
<keyword evidence="4" id="KW-1185">Reference proteome</keyword>
<evidence type="ECO:0000313" key="3">
    <source>
        <dbReference type="EMBL" id="EMA27237.1"/>
    </source>
</evidence>
<sequence>MTDRLTLQWRPTHGPPRRYTFKRGDDTWHRIESVWTGREWRVTGSEPTDTPTIETTTTLDTPTTPPTLETLTTHIQNTWTTDDPVVLAFGTTSPDVVASVDGDLRQYTDQHRTWKSITTDELTNVLQRSGLPEIKPLSETPYERSQFTTSPEVPADDD</sequence>
<dbReference type="Proteomes" id="UP000186547">
    <property type="component" value="Chromosome"/>
</dbReference>
<name>M0L0Z9_NATLA</name>
<dbReference type="RefSeq" id="WP_007143889.1">
    <property type="nucleotide sequence ID" value="NZ_AOLZ01000079.1"/>
</dbReference>
<feature type="region of interest" description="Disordered" evidence="1">
    <location>
        <begin position="42"/>
        <end position="64"/>
    </location>
</feature>
<evidence type="ECO:0000313" key="5">
    <source>
        <dbReference type="Proteomes" id="UP000186547"/>
    </source>
</evidence>
<dbReference type="STRING" id="358396.CHINAEXTREME_14310"/>
<organism evidence="3 4">
    <name type="scientific">Natronobacterium lacisalsi AJ5</name>
    <dbReference type="NCBI Taxonomy" id="358396"/>
    <lineage>
        <taxon>Archaea</taxon>
        <taxon>Methanobacteriati</taxon>
        <taxon>Methanobacteriota</taxon>
        <taxon>Stenosarchaea group</taxon>
        <taxon>Halobacteria</taxon>
        <taxon>Halobacteriales</taxon>
        <taxon>Natrialbaceae</taxon>
        <taxon>Natronobacterium</taxon>
    </lineage>
</organism>
<feature type="compositionally biased region" description="Low complexity" evidence="1">
    <location>
        <begin position="46"/>
        <end position="64"/>
    </location>
</feature>
<reference evidence="2 5" key="1">
    <citation type="journal article" date="2011" name="J. Bacteriol.">
        <title>Genome sequence of Halobiforma lacisalsi AJ5, an extremely halophilic archaeon which harbors a bop gene.</title>
        <authorList>
            <person name="Jiang X."/>
            <person name="Wang S."/>
            <person name="Cheng H."/>
            <person name="Huo Y."/>
            <person name="Zhang X."/>
            <person name="Zhu X."/>
            <person name="Han X."/>
            <person name="Ni P."/>
            <person name="Wu M."/>
        </authorList>
    </citation>
    <scope>NUCLEOTIDE SEQUENCE [LARGE SCALE GENOMIC DNA]</scope>
    <source>
        <strain evidence="2 5">AJ5</strain>
    </source>
</reference>
<feature type="region of interest" description="Disordered" evidence="1">
    <location>
        <begin position="129"/>
        <end position="158"/>
    </location>
</feature>
<accession>M0L0Z9</accession>
<dbReference type="AlphaFoldDB" id="M0L0Z9"/>
<reference evidence="2" key="3">
    <citation type="submission" date="2017-01" db="EMBL/GenBank/DDBJ databases">
        <authorList>
            <person name="Mah S.A."/>
            <person name="Swanson W.J."/>
            <person name="Moy G.W."/>
            <person name="Vacquier V.D."/>
        </authorList>
    </citation>
    <scope>NUCLEOTIDE SEQUENCE</scope>
    <source>
        <strain evidence="2">AJ5</strain>
    </source>
</reference>